<dbReference type="Proteomes" id="UP001320831">
    <property type="component" value="Unassembled WGS sequence"/>
</dbReference>
<sequence length="85" mass="9334">MRPHRRLVSGRTFLVTEVVGTGDPAIFLHADVCDSRMWRAQLDGIGATYMAIAYDRRGFGETRAEEEDFSAVADLMAVIDKASAA</sequence>
<keyword evidence="2" id="KW-1185">Reference proteome</keyword>
<dbReference type="InterPro" id="IPR029058">
    <property type="entry name" value="AB_hydrolase_fold"/>
</dbReference>
<evidence type="ECO:0000313" key="1">
    <source>
        <dbReference type="EMBL" id="MCT7378633.1"/>
    </source>
</evidence>
<comment type="caution">
    <text evidence="1">The sequence shown here is derived from an EMBL/GenBank/DDBJ whole genome shotgun (WGS) entry which is preliminary data.</text>
</comment>
<dbReference type="RefSeq" id="WP_260907667.1">
    <property type="nucleotide sequence ID" value="NZ_JAOCZP010000016.1"/>
</dbReference>
<name>A0ABT2LZ14_9HYPH</name>
<protein>
    <recommendedName>
        <fullName evidence="3">Alpha/beta hydrolase</fullName>
    </recommendedName>
</protein>
<gene>
    <name evidence="1" type="ORF">N5A92_26855</name>
</gene>
<evidence type="ECO:0008006" key="3">
    <source>
        <dbReference type="Google" id="ProtNLM"/>
    </source>
</evidence>
<evidence type="ECO:0000313" key="2">
    <source>
        <dbReference type="Proteomes" id="UP001320831"/>
    </source>
</evidence>
<proteinExistence type="predicted"/>
<dbReference type="EMBL" id="JAOCZP010000016">
    <property type="protein sequence ID" value="MCT7378633.1"/>
    <property type="molecule type" value="Genomic_DNA"/>
</dbReference>
<accession>A0ABT2LZ14</accession>
<dbReference type="SUPFAM" id="SSF53474">
    <property type="entry name" value="alpha/beta-Hydrolases"/>
    <property type="match status" value="1"/>
</dbReference>
<organism evidence="1 2">
    <name type="scientific">Chelativorans salis</name>
    <dbReference type="NCBI Taxonomy" id="2978478"/>
    <lineage>
        <taxon>Bacteria</taxon>
        <taxon>Pseudomonadati</taxon>
        <taxon>Pseudomonadota</taxon>
        <taxon>Alphaproteobacteria</taxon>
        <taxon>Hyphomicrobiales</taxon>
        <taxon>Phyllobacteriaceae</taxon>
        <taxon>Chelativorans</taxon>
    </lineage>
</organism>
<dbReference type="Gene3D" id="3.40.50.1820">
    <property type="entry name" value="alpha/beta hydrolase"/>
    <property type="match status" value="1"/>
</dbReference>
<reference evidence="1 2" key="1">
    <citation type="submission" date="2022-09" db="EMBL/GenBank/DDBJ databases">
        <title>Chelativorans salina sp. nov., a novel slightly halophilic bacterium isolated from a saline lake sediment enrichment.</title>
        <authorList>
            <person name="Gao L."/>
            <person name="Fang B.-Z."/>
            <person name="Li W.-J."/>
        </authorList>
    </citation>
    <scope>NUCLEOTIDE SEQUENCE [LARGE SCALE GENOMIC DNA]</scope>
    <source>
        <strain evidence="1 2">EGI FJ00035</strain>
    </source>
</reference>